<proteinExistence type="inferred from homology"/>
<dbReference type="GeneID" id="11500843"/>
<evidence type="ECO:0000313" key="10">
    <source>
        <dbReference type="EMBL" id="CCE92722.1"/>
    </source>
</evidence>
<evidence type="ECO:0000256" key="4">
    <source>
        <dbReference type="ARBA" id="ARBA00022692"/>
    </source>
</evidence>
<dbReference type="AlphaFoldDB" id="G8ZVS8"/>
<evidence type="ECO:0000256" key="7">
    <source>
        <dbReference type="ARBA" id="ARBA00023136"/>
    </source>
</evidence>
<keyword evidence="4 9" id="KW-0812">Transmembrane</keyword>
<sequence length="88" mass="10060">MSEILEEIKNKLVFPIDYPSQEKTEWLQNALLALGALISCVVGFYKQSLVYLLAVYIFSVVLTLIVVLPAYPAYTARKLEWVRPKIIN</sequence>
<evidence type="ECO:0000256" key="5">
    <source>
        <dbReference type="ARBA" id="ARBA00022824"/>
    </source>
</evidence>
<protein>
    <recommendedName>
        <fullName evidence="3">Signal peptidase complex subunit 1</fullName>
    </recommendedName>
</protein>
<dbReference type="Pfam" id="PF06645">
    <property type="entry name" value="SPC12"/>
    <property type="match status" value="1"/>
</dbReference>
<gene>
    <name evidence="10" type="primary">TDEL0E04790</name>
    <name evidence="10" type="ORF">TDEL_0E04790</name>
</gene>
<dbReference type="eggNOG" id="KOG4112">
    <property type="taxonomic scope" value="Eukaryota"/>
</dbReference>
<dbReference type="GO" id="GO:0006465">
    <property type="term" value="P:signal peptide processing"/>
    <property type="evidence" value="ECO:0007669"/>
    <property type="project" value="EnsemblFungi"/>
</dbReference>
<keyword evidence="6 9" id="KW-1133">Transmembrane helix</keyword>
<dbReference type="KEGG" id="tdl:TDEL_0E04790"/>
<dbReference type="GO" id="GO:0005787">
    <property type="term" value="C:signal peptidase complex"/>
    <property type="evidence" value="ECO:0007669"/>
    <property type="project" value="EnsemblFungi"/>
</dbReference>
<reference evidence="10 11" key="1">
    <citation type="journal article" date="2011" name="Proc. Natl. Acad. Sci. U.S.A.">
        <title>Evolutionary erosion of yeast sex chromosomes by mating-type switching accidents.</title>
        <authorList>
            <person name="Gordon J.L."/>
            <person name="Armisen D."/>
            <person name="Proux-Wera E."/>
            <person name="Oheigeartaigh S.S."/>
            <person name="Byrne K.P."/>
            <person name="Wolfe K.H."/>
        </authorList>
    </citation>
    <scope>NUCLEOTIDE SEQUENCE [LARGE SCALE GENOMIC DNA]</scope>
    <source>
        <strain evidence="11">ATCC 10662 / CBS 1146 / NBRC 0425 / NCYC 2629 / NRRL Y-866</strain>
    </source>
</reference>
<evidence type="ECO:0000256" key="3">
    <source>
        <dbReference type="ARBA" id="ARBA00017059"/>
    </source>
</evidence>
<dbReference type="EMBL" id="HE616746">
    <property type="protein sequence ID" value="CCE92722.1"/>
    <property type="molecule type" value="Genomic_DNA"/>
</dbReference>
<name>G8ZVS8_TORDE</name>
<keyword evidence="5" id="KW-0256">Endoplasmic reticulum</keyword>
<evidence type="ECO:0000256" key="9">
    <source>
        <dbReference type="SAM" id="Phobius"/>
    </source>
</evidence>
<feature type="transmembrane region" description="Helical" evidence="9">
    <location>
        <begin position="26"/>
        <end position="45"/>
    </location>
</feature>
<keyword evidence="11" id="KW-1185">Reference proteome</keyword>
<dbReference type="InParanoid" id="G8ZVS8"/>
<dbReference type="FunCoup" id="G8ZVS8">
    <property type="interactions" value="165"/>
</dbReference>
<evidence type="ECO:0000256" key="8">
    <source>
        <dbReference type="ARBA" id="ARBA00045204"/>
    </source>
</evidence>
<organism evidence="10 11">
    <name type="scientific">Torulaspora delbrueckii</name>
    <name type="common">Yeast</name>
    <name type="synonym">Candida colliculosa</name>
    <dbReference type="NCBI Taxonomy" id="4950"/>
    <lineage>
        <taxon>Eukaryota</taxon>
        <taxon>Fungi</taxon>
        <taxon>Dikarya</taxon>
        <taxon>Ascomycota</taxon>
        <taxon>Saccharomycotina</taxon>
        <taxon>Saccharomycetes</taxon>
        <taxon>Saccharomycetales</taxon>
        <taxon>Saccharomycetaceae</taxon>
        <taxon>Torulaspora</taxon>
    </lineage>
</organism>
<comment type="subcellular location">
    <subcellularLocation>
        <location evidence="1">Endoplasmic reticulum membrane</location>
        <topology evidence="1">Multi-pass membrane protein</topology>
    </subcellularLocation>
</comment>
<dbReference type="Proteomes" id="UP000005627">
    <property type="component" value="Chromosome 5"/>
</dbReference>
<evidence type="ECO:0000256" key="1">
    <source>
        <dbReference type="ARBA" id="ARBA00004477"/>
    </source>
</evidence>
<comment type="similarity">
    <text evidence="2">Belongs to the SPCS1 family.</text>
</comment>
<dbReference type="HOGENOM" id="CLU_134505_2_0_1"/>
<evidence type="ECO:0000313" key="11">
    <source>
        <dbReference type="Proteomes" id="UP000005627"/>
    </source>
</evidence>
<dbReference type="PANTHER" id="PTHR13202">
    <property type="entry name" value="MICROSOMAL SIGNAL PEPTIDASE 12 KDA SUBUNIT"/>
    <property type="match status" value="1"/>
</dbReference>
<comment type="function">
    <text evidence="8">Component of the signal peptidase complex (SPC) which catalyzes the cleavage of N-terminal signal sequences from nascent proteins as they are translocated into the lumen of the endoplasmic reticulum. Dispensable for SPC enzymatic activity.</text>
</comment>
<evidence type="ECO:0000256" key="6">
    <source>
        <dbReference type="ARBA" id="ARBA00022989"/>
    </source>
</evidence>
<dbReference type="GO" id="GO:0045047">
    <property type="term" value="P:protein targeting to ER"/>
    <property type="evidence" value="ECO:0007669"/>
    <property type="project" value="EnsemblFungi"/>
</dbReference>
<dbReference type="STRING" id="1076872.G8ZVS8"/>
<dbReference type="PANTHER" id="PTHR13202:SF0">
    <property type="entry name" value="SIGNAL PEPTIDASE COMPLEX SUBUNIT 1"/>
    <property type="match status" value="1"/>
</dbReference>
<evidence type="ECO:0000256" key="2">
    <source>
        <dbReference type="ARBA" id="ARBA00005245"/>
    </source>
</evidence>
<dbReference type="RefSeq" id="XP_003681933.1">
    <property type="nucleotide sequence ID" value="XM_003681885.1"/>
</dbReference>
<feature type="transmembrane region" description="Helical" evidence="9">
    <location>
        <begin position="51"/>
        <end position="74"/>
    </location>
</feature>
<dbReference type="OrthoDB" id="263893at2759"/>
<accession>G8ZVS8</accession>
<keyword evidence="7 9" id="KW-0472">Membrane</keyword>
<dbReference type="InterPro" id="IPR009542">
    <property type="entry name" value="Spc1/SPCS1"/>
</dbReference>